<dbReference type="EMBL" id="BMYM01000001">
    <property type="protein sequence ID" value="GHD27970.1"/>
    <property type="molecule type" value="Genomic_DNA"/>
</dbReference>
<gene>
    <name evidence="2" type="ORF">GCM10007053_06880</name>
</gene>
<feature type="transmembrane region" description="Helical" evidence="1">
    <location>
        <begin position="12"/>
        <end position="29"/>
    </location>
</feature>
<evidence type="ECO:0000313" key="2">
    <source>
        <dbReference type="EMBL" id="GHD27970.1"/>
    </source>
</evidence>
<evidence type="ECO:0000313" key="3">
    <source>
        <dbReference type="Proteomes" id="UP000644693"/>
    </source>
</evidence>
<evidence type="ECO:0000256" key="1">
    <source>
        <dbReference type="SAM" id="Phobius"/>
    </source>
</evidence>
<reference evidence="2" key="1">
    <citation type="journal article" date="2014" name="Int. J. Syst. Evol. Microbiol.">
        <title>Complete genome sequence of Corynebacterium casei LMG S-19264T (=DSM 44701T), isolated from a smear-ripened cheese.</title>
        <authorList>
            <consortium name="US DOE Joint Genome Institute (JGI-PGF)"/>
            <person name="Walter F."/>
            <person name="Albersmeier A."/>
            <person name="Kalinowski J."/>
            <person name="Ruckert C."/>
        </authorList>
    </citation>
    <scope>NUCLEOTIDE SEQUENCE</scope>
    <source>
        <strain evidence="2">KCTC 23430</strain>
    </source>
</reference>
<sequence>MIGEMLQALLRGGVPMLALSFGMVSWALYRGWLSGDSVSELQESISALGKNQKDKKSRRQMNPAMDKWFRFGGGFYGLVALYTWLLLEWPDVTTFISGMSELLFSFDAGAVLKLVLQLVIDSFINFGLAIAWPAYWLQDNRNPWELLFVAYGGYWLGINAAQYAWQQGWTTSAIARLQQRWQSITANSDTE</sequence>
<reference evidence="2" key="2">
    <citation type="submission" date="2020-09" db="EMBL/GenBank/DDBJ databases">
        <authorList>
            <person name="Sun Q."/>
            <person name="Kim S."/>
        </authorList>
    </citation>
    <scope>NUCLEOTIDE SEQUENCE</scope>
    <source>
        <strain evidence="2">KCTC 23430</strain>
    </source>
</reference>
<keyword evidence="1" id="KW-1133">Transmembrane helix</keyword>
<proteinExistence type="predicted"/>
<dbReference type="RefSeq" id="WP_189475147.1">
    <property type="nucleotide sequence ID" value="NZ_BMYM01000001.1"/>
</dbReference>
<dbReference type="Proteomes" id="UP000644693">
    <property type="component" value="Unassembled WGS sequence"/>
</dbReference>
<dbReference type="AlphaFoldDB" id="A0A918XF79"/>
<comment type="caution">
    <text evidence="2">The sequence shown here is derived from an EMBL/GenBank/DDBJ whole genome shotgun (WGS) entry which is preliminary data.</text>
</comment>
<keyword evidence="1" id="KW-0472">Membrane</keyword>
<feature type="transmembrane region" description="Helical" evidence="1">
    <location>
        <begin position="114"/>
        <end position="137"/>
    </location>
</feature>
<feature type="transmembrane region" description="Helical" evidence="1">
    <location>
        <begin position="68"/>
        <end position="87"/>
    </location>
</feature>
<protein>
    <submittedName>
        <fullName evidence="2">Uncharacterized protein</fullName>
    </submittedName>
</protein>
<organism evidence="2 3">
    <name type="scientific">Parahalioglobus pacificus</name>
    <dbReference type="NCBI Taxonomy" id="930806"/>
    <lineage>
        <taxon>Bacteria</taxon>
        <taxon>Pseudomonadati</taxon>
        <taxon>Pseudomonadota</taxon>
        <taxon>Gammaproteobacteria</taxon>
        <taxon>Cellvibrionales</taxon>
        <taxon>Halieaceae</taxon>
        <taxon>Parahalioglobus</taxon>
    </lineage>
</organism>
<keyword evidence="1" id="KW-0812">Transmembrane</keyword>
<keyword evidence="3" id="KW-1185">Reference proteome</keyword>
<name>A0A918XF79_9GAMM</name>
<accession>A0A918XF79</accession>